<dbReference type="EMBL" id="UINC01112384">
    <property type="protein sequence ID" value="SVC81287.1"/>
    <property type="molecule type" value="Genomic_DNA"/>
</dbReference>
<feature type="non-terminal residue" evidence="1">
    <location>
        <position position="1"/>
    </location>
</feature>
<accession>A0A382Q8E6</accession>
<sequence length="209" mass="24524">KVVKKGNSDRKYIWFHGDEKTAKMALDHHMKTNEGTAYYIQNKLREVNLYGGLIEPNRIFSSDGTKQAIQKYNPQWSVSKKKEILAIFDRGRSAFLNEIFPKNGELIIAIHNNFRGYNVNKEIKRSDSISIKIDQDPRDFFLCTNRTDFELLAESPYNVVLQEKWTADDDGSLSWAALRYDVRYVLLETRLGWLKKQKEMLNYLHKNLK</sequence>
<protein>
    <submittedName>
        <fullName evidence="1">Uncharacterized protein</fullName>
    </submittedName>
</protein>
<proteinExistence type="predicted"/>
<organism evidence="1">
    <name type="scientific">marine metagenome</name>
    <dbReference type="NCBI Taxonomy" id="408172"/>
    <lineage>
        <taxon>unclassified sequences</taxon>
        <taxon>metagenomes</taxon>
        <taxon>ecological metagenomes</taxon>
    </lineage>
</organism>
<gene>
    <name evidence="1" type="ORF">METZ01_LOCUS334141</name>
</gene>
<reference evidence="1" key="1">
    <citation type="submission" date="2018-05" db="EMBL/GenBank/DDBJ databases">
        <authorList>
            <person name="Lanie J.A."/>
            <person name="Ng W.-L."/>
            <person name="Kazmierczak K.M."/>
            <person name="Andrzejewski T.M."/>
            <person name="Davidsen T.M."/>
            <person name="Wayne K.J."/>
            <person name="Tettelin H."/>
            <person name="Glass J.I."/>
            <person name="Rusch D."/>
            <person name="Podicherti R."/>
            <person name="Tsui H.-C.T."/>
            <person name="Winkler M.E."/>
        </authorList>
    </citation>
    <scope>NUCLEOTIDE SEQUENCE</scope>
</reference>
<evidence type="ECO:0000313" key="1">
    <source>
        <dbReference type="EMBL" id="SVC81287.1"/>
    </source>
</evidence>
<name>A0A382Q8E6_9ZZZZ</name>
<dbReference type="AlphaFoldDB" id="A0A382Q8E6"/>